<comment type="caution">
    <text evidence="2">The sequence shown here is derived from an EMBL/GenBank/DDBJ whole genome shotgun (WGS) entry which is preliminary data.</text>
</comment>
<accession>A0A2N3HR59</accession>
<dbReference type="SUPFAM" id="SSF56925">
    <property type="entry name" value="OMPA-like"/>
    <property type="match status" value="1"/>
</dbReference>
<evidence type="ECO:0000313" key="3">
    <source>
        <dbReference type="Proteomes" id="UP000233535"/>
    </source>
</evidence>
<feature type="chain" id="PRO_5014871893" description="Outer membrane protein beta-barrel domain-containing protein" evidence="1">
    <location>
        <begin position="21"/>
        <end position="187"/>
    </location>
</feature>
<name>A0A2N3HR59_9BACT</name>
<dbReference type="EMBL" id="MVDD01000024">
    <property type="protein sequence ID" value="PKQ60543.1"/>
    <property type="molecule type" value="Genomic_DNA"/>
</dbReference>
<dbReference type="Proteomes" id="UP000233535">
    <property type="component" value="Unassembled WGS sequence"/>
</dbReference>
<evidence type="ECO:0000256" key="1">
    <source>
        <dbReference type="SAM" id="SignalP"/>
    </source>
</evidence>
<gene>
    <name evidence="2" type="ORF">BZG02_18945</name>
</gene>
<protein>
    <recommendedName>
        <fullName evidence="4">Outer membrane protein beta-barrel domain-containing protein</fullName>
    </recommendedName>
</protein>
<evidence type="ECO:0008006" key="4">
    <source>
        <dbReference type="Google" id="ProtNLM"/>
    </source>
</evidence>
<sequence length="187" mass="20530">MKKLVQLLIIFTLTSGVANAQYGSYSGSFRTFRVDFGAAYSNPGGDELDAGIGFYVNPKFHMNDNLLLGIKYETTAIGATDDDFLDVSSIVCYASTIDYYVSDNNFRPFAGVDIGIYELGTLSTTIMNNTTEIELGSKFGIAPKIGCSYGHLDFTLQYNLIFDQDERFNDFNHASIKIGFHLGGGIN</sequence>
<keyword evidence="1" id="KW-0732">Signal</keyword>
<dbReference type="Gene3D" id="2.40.160.20">
    <property type="match status" value="1"/>
</dbReference>
<dbReference type="InterPro" id="IPR011250">
    <property type="entry name" value="OMP/PagP_B-barrel"/>
</dbReference>
<reference evidence="2 3" key="1">
    <citation type="journal article" date="2017" name="Front. Microbiol.">
        <title>Labilibaculum manganireducens gen. nov., sp. nov. and Labilibaculum filiforme sp. nov., Novel Bacteroidetes Isolated from Subsurface Sediments of the Baltic Sea.</title>
        <authorList>
            <person name="Vandieken V."/>
            <person name="Marshall I.P."/>
            <person name="Niemann H."/>
            <person name="Engelen B."/>
            <person name="Cypionka H."/>
        </authorList>
    </citation>
    <scope>NUCLEOTIDE SEQUENCE [LARGE SCALE GENOMIC DNA]</scope>
    <source>
        <strain evidence="2 3">59.16B</strain>
    </source>
</reference>
<organism evidence="2 3">
    <name type="scientific">Labilibaculum filiforme</name>
    <dbReference type="NCBI Taxonomy" id="1940526"/>
    <lineage>
        <taxon>Bacteria</taxon>
        <taxon>Pseudomonadati</taxon>
        <taxon>Bacteroidota</taxon>
        <taxon>Bacteroidia</taxon>
        <taxon>Marinilabiliales</taxon>
        <taxon>Marinifilaceae</taxon>
        <taxon>Labilibaculum</taxon>
    </lineage>
</organism>
<dbReference type="OrthoDB" id="1161695at2"/>
<keyword evidence="3" id="KW-1185">Reference proteome</keyword>
<dbReference type="AlphaFoldDB" id="A0A2N3HR59"/>
<dbReference type="RefSeq" id="WP_101263326.1">
    <property type="nucleotide sequence ID" value="NZ_MVDD01000024.1"/>
</dbReference>
<feature type="signal peptide" evidence="1">
    <location>
        <begin position="1"/>
        <end position="20"/>
    </location>
</feature>
<proteinExistence type="predicted"/>
<evidence type="ECO:0000313" key="2">
    <source>
        <dbReference type="EMBL" id="PKQ60543.1"/>
    </source>
</evidence>